<keyword evidence="8" id="KW-1185">Reference proteome</keyword>
<keyword evidence="5" id="KW-0325">Glycoprotein</keyword>
<keyword evidence="3 6" id="KW-0732">Signal</keyword>
<reference evidence="7" key="3">
    <citation type="submission" date="2025-08" db="UniProtKB">
        <authorList>
            <consortium name="Ensembl"/>
        </authorList>
    </citation>
    <scope>IDENTIFICATION</scope>
</reference>
<dbReference type="RefSeq" id="XP_012990587.3">
    <property type="nucleotide sequence ID" value="XM_013135133.4"/>
</dbReference>
<evidence type="ECO:0000313" key="8">
    <source>
        <dbReference type="Proteomes" id="UP000265140"/>
    </source>
</evidence>
<evidence type="ECO:0000256" key="5">
    <source>
        <dbReference type="ARBA" id="ARBA00023180"/>
    </source>
</evidence>
<dbReference type="GO" id="GO:0006508">
    <property type="term" value="P:proteolysis"/>
    <property type="evidence" value="ECO:0007669"/>
    <property type="project" value="UniProtKB-KW"/>
</dbReference>
<evidence type="ECO:0000256" key="2">
    <source>
        <dbReference type="ARBA" id="ARBA00022670"/>
    </source>
</evidence>
<dbReference type="GeneTree" id="ENSGT00940000164087"/>
<dbReference type="InterPro" id="IPR029058">
    <property type="entry name" value="AB_hydrolase_fold"/>
</dbReference>
<dbReference type="InterPro" id="IPR042269">
    <property type="entry name" value="Ser_carbopepase_S28_SKS"/>
</dbReference>
<dbReference type="GeneID" id="105016752"/>
<dbReference type="GO" id="GO:0070008">
    <property type="term" value="F:serine-type exopeptidase activity"/>
    <property type="evidence" value="ECO:0007669"/>
    <property type="project" value="InterPro"/>
</dbReference>
<reference evidence="7" key="4">
    <citation type="submission" date="2025-09" db="UniProtKB">
        <authorList>
            <consortium name="Ensembl"/>
        </authorList>
    </citation>
    <scope>IDENTIFICATION</scope>
</reference>
<feature type="signal peptide" evidence="6">
    <location>
        <begin position="1"/>
        <end position="20"/>
    </location>
</feature>
<name>A0A3P9A5L3_ESOLU</name>
<keyword evidence="2" id="KW-0645">Protease</keyword>
<dbReference type="FunCoup" id="A0A3P9A5L3">
    <property type="interactions" value="896"/>
</dbReference>
<reference evidence="7" key="2">
    <citation type="submission" date="2020-02" db="EMBL/GenBank/DDBJ databases">
        <title>Esox lucius (northern pike) genome, fEsoLuc1, primary haplotype.</title>
        <authorList>
            <person name="Myers G."/>
            <person name="Karagic N."/>
            <person name="Meyer A."/>
            <person name="Pippel M."/>
            <person name="Reichard M."/>
            <person name="Winkler S."/>
            <person name="Tracey A."/>
            <person name="Sims Y."/>
            <person name="Howe K."/>
            <person name="Rhie A."/>
            <person name="Formenti G."/>
            <person name="Durbin R."/>
            <person name="Fedrigo O."/>
            <person name="Jarvis E.D."/>
        </authorList>
    </citation>
    <scope>NUCLEOTIDE SEQUENCE [LARGE SCALE GENOMIC DNA]</scope>
</reference>
<comment type="similarity">
    <text evidence="1">Belongs to the peptidase S28 family.</text>
</comment>
<evidence type="ECO:0000256" key="6">
    <source>
        <dbReference type="SAM" id="SignalP"/>
    </source>
</evidence>
<gene>
    <name evidence="7" type="primary">PRSS16</name>
</gene>
<evidence type="ECO:0000313" key="7">
    <source>
        <dbReference type="Ensembl" id="ENSELUP00000035913.3"/>
    </source>
</evidence>
<accession>A0A3P9A5L3</accession>
<evidence type="ECO:0000256" key="3">
    <source>
        <dbReference type="ARBA" id="ARBA00022729"/>
    </source>
</evidence>
<dbReference type="InParanoid" id="A0A3P9A5L3"/>
<dbReference type="SUPFAM" id="SSF53474">
    <property type="entry name" value="alpha/beta-Hydrolases"/>
    <property type="match status" value="1"/>
</dbReference>
<feature type="chain" id="PRO_5044297581" description="Serine protease 16" evidence="6">
    <location>
        <begin position="21"/>
        <end position="500"/>
    </location>
</feature>
<dbReference type="InterPro" id="IPR008758">
    <property type="entry name" value="Peptidase_S28"/>
</dbReference>
<dbReference type="PANTHER" id="PTHR11010:SF117">
    <property type="entry name" value="SERINE PROTEASE 16"/>
    <property type="match status" value="1"/>
</dbReference>
<dbReference type="FunFam" id="1.20.120.980:FF:000003">
    <property type="entry name" value="Serine protease 16"/>
    <property type="match status" value="1"/>
</dbReference>
<dbReference type="GO" id="GO:0008239">
    <property type="term" value="F:dipeptidyl-peptidase activity"/>
    <property type="evidence" value="ECO:0007669"/>
    <property type="project" value="TreeGrafter"/>
</dbReference>
<dbReference type="Bgee" id="ENSELUG00000015027">
    <property type="expression patterns" value="Expressed in spleen and 14 other cell types or tissues"/>
</dbReference>
<evidence type="ECO:0000256" key="1">
    <source>
        <dbReference type="ARBA" id="ARBA00011079"/>
    </source>
</evidence>
<organism evidence="7 8">
    <name type="scientific">Esox lucius</name>
    <name type="common">Northern pike</name>
    <dbReference type="NCBI Taxonomy" id="8010"/>
    <lineage>
        <taxon>Eukaryota</taxon>
        <taxon>Metazoa</taxon>
        <taxon>Chordata</taxon>
        <taxon>Craniata</taxon>
        <taxon>Vertebrata</taxon>
        <taxon>Euteleostomi</taxon>
        <taxon>Actinopterygii</taxon>
        <taxon>Neopterygii</taxon>
        <taxon>Teleostei</taxon>
        <taxon>Protacanthopterygii</taxon>
        <taxon>Esociformes</taxon>
        <taxon>Esocidae</taxon>
        <taxon>Esox</taxon>
    </lineage>
</organism>
<dbReference type="Ensembl" id="ENSELUT00000024036.3">
    <property type="protein sequence ID" value="ENSELUP00000035913.3"/>
    <property type="gene ID" value="ENSELUG00000015027.3"/>
</dbReference>
<dbReference type="Proteomes" id="UP000265140">
    <property type="component" value="Chromosome 1"/>
</dbReference>
<protein>
    <recommendedName>
        <fullName evidence="9">Serine protease 16</fullName>
    </recommendedName>
</protein>
<dbReference type="PANTHER" id="PTHR11010">
    <property type="entry name" value="PROTEASE S28 PRO-X CARBOXYPEPTIDASE-RELATED"/>
    <property type="match status" value="1"/>
</dbReference>
<evidence type="ECO:0008006" key="9">
    <source>
        <dbReference type="Google" id="ProtNLM"/>
    </source>
</evidence>
<dbReference type="AlphaFoldDB" id="A0A3P9A5L3"/>
<dbReference type="Gene3D" id="3.40.50.1820">
    <property type="entry name" value="alpha/beta hydrolase"/>
    <property type="match status" value="1"/>
</dbReference>
<evidence type="ECO:0000256" key="4">
    <source>
        <dbReference type="ARBA" id="ARBA00022801"/>
    </source>
</evidence>
<reference evidence="8" key="1">
    <citation type="journal article" date="2014" name="PLoS ONE">
        <title>The genome and linkage map of the northern pike (Esox lucius): conserved synteny revealed between the salmonid sister group and the Neoteleostei.</title>
        <authorList>
            <person name="Rondeau E.B."/>
            <person name="Minkley D.R."/>
            <person name="Leong J.S."/>
            <person name="Messmer A.M."/>
            <person name="Jantzen J.R."/>
            <person name="von Schalburg K.R."/>
            <person name="Lemon C."/>
            <person name="Bird N.H."/>
            <person name="Koop B.F."/>
        </authorList>
    </citation>
    <scope>NUCLEOTIDE SEQUENCE</scope>
</reference>
<dbReference type="Gene3D" id="1.20.120.980">
    <property type="entry name" value="Serine carboxypeptidase S28, SKS domain"/>
    <property type="match status" value="1"/>
</dbReference>
<proteinExistence type="inferred from homology"/>
<keyword evidence="4" id="KW-0378">Hydrolase</keyword>
<sequence>MGFQALTAVIFACLCFACDGFFTGNIHRNIERQISNDVQGHKDEDKPVFQQHWISQKLDHFNGADSRAWKQKFLVTETYYRTGGPVFLMIGGEGPINNQWMSTDSGSTWLTYAKKLGALCFLLEHRFYGDSHPTVDLRTENLQFLSSQQALADLAHFRTVMAKQLGLTNSKWVAFGGSYPGALAAWSRLKYPNLIHAAVASSAPLHATVNFSEYLEVVWRALAAENPKCPLLVKKAFDTLNELIKDPKNYENITKDFNLCSRLQIQSEKDRAYILDSLADSIMSTVQYNNDNRAFESALGTNCTIKTVCGVMSEESLGEPYYRFAAFVALRTTTYLLQPCFKDPTYSANLQDLRNTSYSGPASGGERQWLYQTCTEFGYFQTSDSPNQPFSGFGLQYHVEQCLDIFNISTKTLYAGVDQTNENYGSYDIRATRIVFPNGSIDPWHALGITSSISDDLPAIFIKGTAHCANMYPARAEDIPQLNLAREHIFQILQKWLKEK</sequence>
<dbReference type="Pfam" id="PF05577">
    <property type="entry name" value="Peptidase_S28"/>
    <property type="match status" value="1"/>
</dbReference>